<organism evidence="1 2">
    <name type="scientific">Vitis vinifera</name>
    <name type="common">Grape</name>
    <dbReference type="NCBI Taxonomy" id="29760"/>
    <lineage>
        <taxon>Eukaryota</taxon>
        <taxon>Viridiplantae</taxon>
        <taxon>Streptophyta</taxon>
        <taxon>Embryophyta</taxon>
        <taxon>Tracheophyta</taxon>
        <taxon>Spermatophyta</taxon>
        <taxon>Magnoliopsida</taxon>
        <taxon>eudicotyledons</taxon>
        <taxon>Gunneridae</taxon>
        <taxon>Pentapetalae</taxon>
        <taxon>rosids</taxon>
        <taxon>Vitales</taxon>
        <taxon>Vitaceae</taxon>
        <taxon>Viteae</taxon>
        <taxon>Vitis</taxon>
    </lineage>
</organism>
<protein>
    <submittedName>
        <fullName evidence="1">Uncharacterized protein</fullName>
    </submittedName>
</protein>
<reference evidence="1 2" key="1">
    <citation type="journal article" date="2023" name="Hortic Res">
        <title>The complete reference genome for grapevine (Vitis vinifera L.) genetics and breeding.</title>
        <authorList>
            <person name="Shi X."/>
            <person name="Cao S."/>
            <person name="Wang X."/>
            <person name="Huang S."/>
            <person name="Wang Y."/>
            <person name="Liu Z."/>
            <person name="Liu W."/>
            <person name="Leng X."/>
            <person name="Peng Y."/>
            <person name="Wang N."/>
            <person name="Wang Y."/>
            <person name="Ma Z."/>
            <person name="Xu X."/>
            <person name="Zhang F."/>
            <person name="Xue H."/>
            <person name="Zhong H."/>
            <person name="Wang Y."/>
            <person name="Zhang K."/>
            <person name="Velt A."/>
            <person name="Avia K."/>
            <person name="Holtgrawe D."/>
            <person name="Grimplet J."/>
            <person name="Matus J.T."/>
            <person name="Ware D."/>
            <person name="Wu X."/>
            <person name="Wang H."/>
            <person name="Liu C."/>
            <person name="Fang Y."/>
            <person name="Rustenholz C."/>
            <person name="Cheng Z."/>
            <person name="Xiao H."/>
            <person name="Zhou Y."/>
        </authorList>
    </citation>
    <scope>NUCLEOTIDE SEQUENCE [LARGE SCALE GENOMIC DNA]</scope>
    <source>
        <strain evidence="2">cv. Pinot noir / PN40024</strain>
        <tissue evidence="1">Leaf</tissue>
    </source>
</reference>
<gene>
    <name evidence="1" type="ORF">VitviT2T_021005</name>
</gene>
<dbReference type="Proteomes" id="UP001227230">
    <property type="component" value="Chromosome 14"/>
</dbReference>
<accession>A0ABY9D5Q4</accession>
<sequence length="95" mass="10226">MSVFTRAPMAAGLPFLNPYKNKDVDFSHGVNFAIAGSTIMPTTSPTHDHIILSSVTLVHLRYNSNGCLGISDKDCAEKLAPFMVGILEAMTIIAM</sequence>
<keyword evidence="2" id="KW-1185">Reference proteome</keyword>
<proteinExistence type="predicted"/>
<dbReference type="EMBL" id="CP126661">
    <property type="protein sequence ID" value="WKA02853.1"/>
    <property type="molecule type" value="Genomic_DNA"/>
</dbReference>
<evidence type="ECO:0000313" key="2">
    <source>
        <dbReference type="Proteomes" id="UP001227230"/>
    </source>
</evidence>
<evidence type="ECO:0000313" key="1">
    <source>
        <dbReference type="EMBL" id="WKA02853.1"/>
    </source>
</evidence>
<name>A0ABY9D5Q4_VITVI</name>